<dbReference type="InterPro" id="IPR011078">
    <property type="entry name" value="PyrdxlP_homeostasis"/>
</dbReference>
<dbReference type="Proteomes" id="UP001566204">
    <property type="component" value="Unassembled WGS sequence"/>
</dbReference>
<dbReference type="InterPro" id="IPR029066">
    <property type="entry name" value="PLP-binding_barrel"/>
</dbReference>
<dbReference type="HAMAP" id="MF_02087">
    <property type="entry name" value="PLP_homeostasis"/>
    <property type="match status" value="1"/>
</dbReference>
<dbReference type="PIRSF" id="PIRSF004848">
    <property type="entry name" value="YBL036c_PLPDEIII"/>
    <property type="match status" value="1"/>
</dbReference>
<comment type="function">
    <text evidence="2">Pyridoxal 5'-phosphate (PLP)-binding protein, which is involved in PLP homeostasis.</text>
</comment>
<evidence type="ECO:0000259" key="4">
    <source>
        <dbReference type="Pfam" id="PF01168"/>
    </source>
</evidence>
<evidence type="ECO:0000313" key="5">
    <source>
        <dbReference type="EMBL" id="MEZ0452892.1"/>
    </source>
</evidence>
<dbReference type="EMBL" id="JBEOQB010000004">
    <property type="protein sequence ID" value="MEZ0452892.1"/>
    <property type="molecule type" value="Genomic_DNA"/>
</dbReference>
<accession>A0ABV4HEF0</accession>
<organism evidence="5 6">
    <name type="scientific">Sphingobacterium thalpophilum</name>
    <dbReference type="NCBI Taxonomy" id="259"/>
    <lineage>
        <taxon>Bacteria</taxon>
        <taxon>Pseudomonadati</taxon>
        <taxon>Bacteroidota</taxon>
        <taxon>Sphingobacteriia</taxon>
        <taxon>Sphingobacteriales</taxon>
        <taxon>Sphingobacteriaceae</taxon>
        <taxon>Sphingobacterium</taxon>
    </lineage>
</organism>
<evidence type="ECO:0000256" key="1">
    <source>
        <dbReference type="ARBA" id="ARBA00022898"/>
    </source>
</evidence>
<evidence type="ECO:0000256" key="3">
    <source>
        <dbReference type="RuleBase" id="RU004514"/>
    </source>
</evidence>
<sequence length="253" mass="28979">MTWYNDKDMNQDIVKNIDSVQRRIVKACAASGRNPDEVKLLLATKTVPVARIKVALEAGYTLIAENKIQELKEKFEGLKELLHVNHFIGHLQSNKIKEVLKYDVTCIQSLDRYDLAEKLHHRLLLEGRQMEVFIQVNTSYEESKYGVSPNDVLALVEKVSKLNTIRIKGLMTIGMLSNKAEKVRKCFRLLKEIQQKIISNNFDHVNMHELSMGMSGDMEIAIEEGATMIRIGTAIFGNRPTPDSFYWDENNRV</sequence>
<evidence type="ECO:0000313" key="6">
    <source>
        <dbReference type="Proteomes" id="UP001566204"/>
    </source>
</evidence>
<feature type="domain" description="Alanine racemase N-terminal" evidence="4">
    <location>
        <begin position="50"/>
        <end position="240"/>
    </location>
</feature>
<dbReference type="CDD" id="cd00635">
    <property type="entry name" value="PLPDE_III_YBL036c_like"/>
    <property type="match status" value="1"/>
</dbReference>
<comment type="similarity">
    <text evidence="2 3">Belongs to the pyridoxal phosphate-binding protein YggS/PROSC family.</text>
</comment>
<keyword evidence="6" id="KW-1185">Reference proteome</keyword>
<comment type="caution">
    <text evidence="5">The sequence shown here is derived from an EMBL/GenBank/DDBJ whole genome shotgun (WGS) entry which is preliminary data.</text>
</comment>
<keyword evidence="1 2" id="KW-0663">Pyridoxal phosphate</keyword>
<dbReference type="SUPFAM" id="SSF51419">
    <property type="entry name" value="PLP-binding barrel"/>
    <property type="match status" value="1"/>
</dbReference>
<protein>
    <recommendedName>
        <fullName evidence="2">Pyridoxal phosphate homeostasis protein</fullName>
        <shortName evidence="2">PLP homeostasis protein</shortName>
    </recommendedName>
</protein>
<dbReference type="Gene3D" id="3.20.20.10">
    <property type="entry name" value="Alanine racemase"/>
    <property type="match status" value="1"/>
</dbReference>
<feature type="modified residue" description="N6-(pyridoxal phosphate)lysine" evidence="2">
    <location>
        <position position="45"/>
    </location>
</feature>
<dbReference type="RefSeq" id="WP_343539975.1">
    <property type="nucleotide sequence ID" value="NZ_JBCNLX010000070.1"/>
</dbReference>
<dbReference type="PANTHER" id="PTHR10146:SF14">
    <property type="entry name" value="PYRIDOXAL PHOSPHATE HOMEOSTASIS PROTEIN"/>
    <property type="match status" value="1"/>
</dbReference>
<reference evidence="5 6" key="1">
    <citation type="submission" date="2024-06" db="EMBL/GenBank/DDBJ databases">
        <title>Soil Sphingobacterium thalpophilum.</title>
        <authorList>
            <person name="Yang J."/>
            <person name="Li J."/>
        </authorList>
    </citation>
    <scope>NUCLEOTIDE SEQUENCE [LARGE SCALE GENOMIC DNA]</scope>
    <source>
        <strain evidence="5 6">22g91tb</strain>
    </source>
</reference>
<name>A0ABV4HEF0_9SPHI</name>
<proteinExistence type="inferred from homology"/>
<dbReference type="Pfam" id="PF01168">
    <property type="entry name" value="Ala_racemase_N"/>
    <property type="match status" value="1"/>
</dbReference>
<gene>
    <name evidence="5" type="ORF">ABTW24_14945</name>
</gene>
<dbReference type="PANTHER" id="PTHR10146">
    <property type="entry name" value="PROLINE SYNTHETASE CO-TRANSCRIBED BACTERIAL HOMOLOG PROTEIN"/>
    <property type="match status" value="1"/>
</dbReference>
<evidence type="ECO:0000256" key="2">
    <source>
        <dbReference type="HAMAP-Rule" id="MF_02087"/>
    </source>
</evidence>
<dbReference type="NCBIfam" id="TIGR00044">
    <property type="entry name" value="YggS family pyridoxal phosphate-dependent enzyme"/>
    <property type="match status" value="1"/>
</dbReference>
<dbReference type="InterPro" id="IPR001608">
    <property type="entry name" value="Ala_racemase_N"/>
</dbReference>